<proteinExistence type="predicted"/>
<keyword evidence="4" id="KW-1185">Reference proteome</keyword>
<keyword evidence="1" id="KW-0479">Metal-binding</keyword>
<dbReference type="PANTHER" id="PTHR23422:SF11">
    <property type="entry name" value="DIPEPTIDYL PEPTIDASE 3"/>
    <property type="match status" value="1"/>
</dbReference>
<dbReference type="AlphaFoldDB" id="A0A2X4PH99"/>
<evidence type="ECO:0000313" key="3">
    <source>
        <dbReference type="EMBL" id="SQH73296.1"/>
    </source>
</evidence>
<dbReference type="Gene3D" id="3.30.540.30">
    <property type="match status" value="1"/>
</dbReference>
<dbReference type="GO" id="GO:0016787">
    <property type="term" value="F:hydrolase activity"/>
    <property type="evidence" value="ECO:0007669"/>
    <property type="project" value="UniProtKB-KW"/>
</dbReference>
<protein>
    <submittedName>
        <fullName evidence="3">Peptidase family M49</fullName>
    </submittedName>
</protein>
<dbReference type="SUPFAM" id="SSF48371">
    <property type="entry name" value="ARM repeat"/>
    <property type="match status" value="1"/>
</dbReference>
<dbReference type="InterPro" id="IPR039461">
    <property type="entry name" value="Peptidase_M49"/>
</dbReference>
<evidence type="ECO:0000256" key="1">
    <source>
        <dbReference type="ARBA" id="ARBA00022723"/>
    </source>
</evidence>
<dbReference type="Proteomes" id="UP000249300">
    <property type="component" value="Chromosome 1"/>
</dbReference>
<name>A0A2X4PH99_9PORP</name>
<dbReference type="InterPro" id="IPR016024">
    <property type="entry name" value="ARM-type_fold"/>
</dbReference>
<dbReference type="RefSeq" id="WP_023939398.1">
    <property type="nucleotide sequence ID" value="NZ_LS483447.1"/>
</dbReference>
<dbReference type="EMBL" id="LS483447">
    <property type="protein sequence ID" value="SQH73296.1"/>
    <property type="molecule type" value="Genomic_DNA"/>
</dbReference>
<evidence type="ECO:0000313" key="4">
    <source>
        <dbReference type="Proteomes" id="UP000249300"/>
    </source>
</evidence>
<evidence type="ECO:0000256" key="2">
    <source>
        <dbReference type="ARBA" id="ARBA00022801"/>
    </source>
</evidence>
<dbReference type="PANTHER" id="PTHR23422">
    <property type="entry name" value="DIPEPTIDYL PEPTIDASE III-RELATED"/>
    <property type="match status" value="1"/>
</dbReference>
<dbReference type="Pfam" id="PF03571">
    <property type="entry name" value="Peptidase_M49"/>
    <property type="match status" value="2"/>
</dbReference>
<organism evidence="3 4">
    <name type="scientific">Porphyromonas crevioricanis</name>
    <dbReference type="NCBI Taxonomy" id="393921"/>
    <lineage>
        <taxon>Bacteria</taxon>
        <taxon>Pseudomonadati</taxon>
        <taxon>Bacteroidota</taxon>
        <taxon>Bacteroidia</taxon>
        <taxon>Bacteroidales</taxon>
        <taxon>Porphyromonadaceae</taxon>
        <taxon>Porphyromonas</taxon>
    </lineage>
</organism>
<dbReference type="GO" id="GO:0046872">
    <property type="term" value="F:metal ion binding"/>
    <property type="evidence" value="ECO:0007669"/>
    <property type="project" value="UniProtKB-KW"/>
</dbReference>
<gene>
    <name evidence="3" type="ORF">NCTC12858_01148</name>
</gene>
<keyword evidence="2" id="KW-0378">Hydrolase</keyword>
<accession>A0A2X4PH99</accession>
<dbReference type="KEGG" id="pcre:NCTC12858_01148"/>
<sequence>MISTEHISEHQEDKSELISGQQVCKFADVEVLRYTLPSYFDGLPINLKKLVYYLSEATLAGRDIYTDQNCRYNLLVRTVLERIYMHYKGDRQTSSFKDFVCYLRRVWFSNGLHHHYGEDKLKPSFDETYFRQLFESCAKEGYLDLLPSPREGEKVSLDMICQLLYSPDVVARRTVQSGEQDPIQSSSVHFYAEGISSSEVEAFYKDLSSQPGAPHSIGLNTFLDRKETGELVEKRRTSKEGPYASYIQKIIANLKKAKQEETSPQRQEIIQLLIDFYVEGDLRIFDRYCIAWTQDTDSDIDFINGFIETYQDPLGLKGSWEGLVEIIDHKASEQTRLLSQHADWFEQRAPIDEAYRKPNPCGISATVVHVAMLGGDSYPAPPIGINLPNADAIRTKYGSKSIRIENIHAAYDNASSHRKEDELFIPNEEVRQMLERYESQTSRLHTDLHECLGHGSGQLAPGVSADALGQWHSTIEEARADLFALYFIADPKMLELGLLPNQEAYKAEYYRYLHNGLIKQLVRIRSGQRIEEAHMRNRALISRWVIDTLPKEVLEQEGTNLIIHKYEPIREAFGSLLKEIQRIKSCGDALAAKDLVKTYGIEVPQKLHQDILNLYSQLNNPPYKGFVNPRLYCRKDTDGNITDIYPDYTETFDEQMLRYSRTYNGQGSLYSQQLQDIEAIAPDTQTEEAARRIRQALRTRMDGEVASHMRKHGLEYKINFGITRDHLSQLARSEQPSVNLATYLWSRSVRELKLLALRLWPAEELSSNEALRLAVDCEGKAELADELIALLFDRCPKAPAWAMQWLCSGLAVQSIALNTLSRAILRGQYTPNEIELNCLSDICINCISETASSEHYRPKAALLCLERMATISPENRKYIQAQIAILEDNRQKEVQETLSAIRFVLDNA</sequence>
<reference evidence="3 4" key="1">
    <citation type="submission" date="2018-06" db="EMBL/GenBank/DDBJ databases">
        <authorList>
            <consortium name="Pathogen Informatics"/>
            <person name="Doyle S."/>
        </authorList>
    </citation>
    <scope>NUCLEOTIDE SEQUENCE [LARGE SCALE GENOMIC DNA]</scope>
    <source>
        <strain evidence="3 4">NCTC12858</strain>
    </source>
</reference>